<protein>
    <recommendedName>
        <fullName evidence="1">DUF6593 domain-containing protein</fullName>
    </recommendedName>
</protein>
<name>A0A8H7DL76_9AGAR</name>
<evidence type="ECO:0000313" key="3">
    <source>
        <dbReference type="Proteomes" id="UP000623467"/>
    </source>
</evidence>
<evidence type="ECO:0000313" key="2">
    <source>
        <dbReference type="EMBL" id="KAF7378220.1"/>
    </source>
</evidence>
<reference evidence="2" key="1">
    <citation type="submission" date="2020-05" db="EMBL/GenBank/DDBJ databases">
        <title>Mycena genomes resolve the evolution of fungal bioluminescence.</title>
        <authorList>
            <person name="Tsai I.J."/>
        </authorList>
    </citation>
    <scope>NUCLEOTIDE SEQUENCE</scope>
    <source>
        <strain evidence="2">160909Yilan</strain>
    </source>
</reference>
<dbReference type="InterPro" id="IPR046528">
    <property type="entry name" value="DUF6593"/>
</dbReference>
<gene>
    <name evidence="2" type="ORF">MSAN_00246800</name>
</gene>
<dbReference type="EMBL" id="JACAZH010000001">
    <property type="protein sequence ID" value="KAF7378220.1"/>
    <property type="molecule type" value="Genomic_DNA"/>
</dbReference>
<dbReference type="Pfam" id="PF20236">
    <property type="entry name" value="DUF6593"/>
    <property type="match status" value="1"/>
</dbReference>
<dbReference type="OrthoDB" id="3242031at2759"/>
<comment type="caution">
    <text evidence="2">The sequence shown here is derived from an EMBL/GenBank/DDBJ whole genome shotgun (WGS) entry which is preliminary data.</text>
</comment>
<accession>A0A8H7DL76</accession>
<organism evidence="2 3">
    <name type="scientific">Mycena sanguinolenta</name>
    <dbReference type="NCBI Taxonomy" id="230812"/>
    <lineage>
        <taxon>Eukaryota</taxon>
        <taxon>Fungi</taxon>
        <taxon>Dikarya</taxon>
        <taxon>Basidiomycota</taxon>
        <taxon>Agaricomycotina</taxon>
        <taxon>Agaricomycetes</taxon>
        <taxon>Agaricomycetidae</taxon>
        <taxon>Agaricales</taxon>
        <taxon>Marasmiineae</taxon>
        <taxon>Mycenaceae</taxon>
        <taxon>Mycena</taxon>
    </lineage>
</organism>
<evidence type="ECO:0000259" key="1">
    <source>
        <dbReference type="Pfam" id="PF20236"/>
    </source>
</evidence>
<dbReference type="AlphaFoldDB" id="A0A8H7DL76"/>
<dbReference type="Proteomes" id="UP000623467">
    <property type="component" value="Unassembled WGS sequence"/>
</dbReference>
<sequence>MTRYGIPYIFEDTTGRLTGSDFIDIHDRLRFTVRCTAHDTCHTAYMIYNTSPTVFQSAIPKPVVALDFGANNALGTISFTSNPMPMRKYLTKHAMGSSKVRRFVGSDGQVYQWARQTQPNQEWTCTNSNNYVIASYSLKAQGEPEYTNSSGCILEIAEQFGSLASELIASLWIMRHIARYDLA</sequence>
<feature type="domain" description="DUF6593" evidence="1">
    <location>
        <begin position="43"/>
        <end position="179"/>
    </location>
</feature>
<proteinExistence type="predicted"/>
<keyword evidence="3" id="KW-1185">Reference proteome</keyword>